<gene>
    <name evidence="1" type="ORF">JTE90_000505</name>
</gene>
<sequence>MSKTNPTPPYLVHGPRTAARVGGREGCRRCSEWPVERPAPRATYRYLRRRPTRLMQQRESGRHDRWWGKKKSRVCC</sequence>
<dbReference type="Proteomes" id="UP000827092">
    <property type="component" value="Unassembled WGS sequence"/>
</dbReference>
<proteinExistence type="predicted"/>
<comment type="caution">
    <text evidence="1">The sequence shown here is derived from an EMBL/GenBank/DDBJ whole genome shotgun (WGS) entry which is preliminary data.</text>
</comment>
<organism evidence="1 2">
    <name type="scientific">Oedothorax gibbosus</name>
    <dbReference type="NCBI Taxonomy" id="931172"/>
    <lineage>
        <taxon>Eukaryota</taxon>
        <taxon>Metazoa</taxon>
        <taxon>Ecdysozoa</taxon>
        <taxon>Arthropoda</taxon>
        <taxon>Chelicerata</taxon>
        <taxon>Arachnida</taxon>
        <taxon>Araneae</taxon>
        <taxon>Araneomorphae</taxon>
        <taxon>Entelegynae</taxon>
        <taxon>Araneoidea</taxon>
        <taxon>Linyphiidae</taxon>
        <taxon>Erigoninae</taxon>
        <taxon>Oedothorax</taxon>
    </lineage>
</organism>
<evidence type="ECO:0000313" key="1">
    <source>
        <dbReference type="EMBL" id="KAG8200422.1"/>
    </source>
</evidence>
<evidence type="ECO:0000313" key="2">
    <source>
        <dbReference type="Proteomes" id="UP000827092"/>
    </source>
</evidence>
<dbReference type="AlphaFoldDB" id="A0AAV6VV75"/>
<accession>A0AAV6VV75</accession>
<keyword evidence="2" id="KW-1185">Reference proteome</keyword>
<reference evidence="1 2" key="1">
    <citation type="journal article" date="2022" name="Nat. Ecol. Evol.">
        <title>A masculinizing supergene underlies an exaggerated male reproductive morph in a spider.</title>
        <authorList>
            <person name="Hendrickx F."/>
            <person name="De Corte Z."/>
            <person name="Sonet G."/>
            <person name="Van Belleghem S.M."/>
            <person name="Kostlbacher S."/>
            <person name="Vangestel C."/>
        </authorList>
    </citation>
    <scope>NUCLEOTIDE SEQUENCE [LARGE SCALE GENOMIC DNA]</scope>
    <source>
        <strain evidence="1">W744_W776</strain>
    </source>
</reference>
<dbReference type="EMBL" id="JAFNEN010000015">
    <property type="protein sequence ID" value="KAG8200422.1"/>
    <property type="molecule type" value="Genomic_DNA"/>
</dbReference>
<protein>
    <submittedName>
        <fullName evidence="1">Uncharacterized protein</fullName>
    </submittedName>
</protein>
<name>A0AAV6VV75_9ARAC</name>